<dbReference type="InterPro" id="IPR013762">
    <property type="entry name" value="Integrase-like_cat_sf"/>
</dbReference>
<evidence type="ECO:0000313" key="8">
    <source>
        <dbReference type="Proteomes" id="UP001058461"/>
    </source>
</evidence>
<evidence type="ECO:0000256" key="4">
    <source>
        <dbReference type="ARBA" id="ARBA00023172"/>
    </source>
</evidence>
<evidence type="ECO:0000313" key="7">
    <source>
        <dbReference type="EMBL" id="UTW12018.1"/>
    </source>
</evidence>
<proteinExistence type="inferred from homology"/>
<dbReference type="EMBL" id="CP073347">
    <property type="protein sequence ID" value="UTW12018.1"/>
    <property type="molecule type" value="Genomic_DNA"/>
</dbReference>
<protein>
    <submittedName>
        <fullName evidence="7">Tyrosine-type recombinase/integrase</fullName>
    </submittedName>
</protein>
<dbReference type="CDD" id="cd00801">
    <property type="entry name" value="INT_P4_C"/>
    <property type="match status" value="1"/>
</dbReference>
<dbReference type="PROSITE" id="PS51898">
    <property type="entry name" value="TYR_RECOMBINASE"/>
    <property type="match status" value="1"/>
</dbReference>
<keyword evidence="8" id="KW-1185">Reference proteome</keyword>
<sequence length="451" mass="51282">MATITDRQINAKPDSKDRWLNETVIRGHGVLIARITPSGQRSFYFRYTNSEGRRDRLPIGSYSREAQPGYLTLTQARLKAKELAALHQSGLPNIREHLQTEERQRQAERDIELVRLEQENQTHRSRRTVTELFEHWAKVDLVRRKDKGAEMRRLFTKEVFPLIGSIAVEDVRRRDITNITDTLLARGVPRMAKVTLSSLRQMFRFAVVREILDADPTAAISKTSIGGPSIERDRILSDDEIRQLQEGIPNAGLLITTEAAVWICFSTCCRIGELLAAEWRNVDLSKQEWVIPAENSKNGKPHTVYLSSFAIRHFEQLHALTGAGRWCYPNRDGSASVSSKTITKQLTDRQRPHEKGPMSGRSQNGQALLMPGGKWTPHDLRRTGATIMVASGVLPEVAERCLNHTEENKVKRTYQRHNYAKEMQEAWQILGQRLQLLTDDVAAHVISTTVD</sequence>
<evidence type="ECO:0000256" key="2">
    <source>
        <dbReference type="ARBA" id="ARBA00022908"/>
    </source>
</evidence>
<reference evidence="7" key="1">
    <citation type="submission" date="2021-04" db="EMBL/GenBank/DDBJ databases">
        <title>Oceanospirillales bacteria with DddD are important DMSP degraders in coastal seawater.</title>
        <authorList>
            <person name="Liu J."/>
        </authorList>
    </citation>
    <scope>NUCLEOTIDE SEQUENCE</scope>
    <source>
        <strain evidence="7">D13-1</strain>
    </source>
</reference>
<evidence type="ECO:0000256" key="3">
    <source>
        <dbReference type="ARBA" id="ARBA00023125"/>
    </source>
</evidence>
<dbReference type="Gene3D" id="1.10.443.10">
    <property type="entry name" value="Intergrase catalytic core"/>
    <property type="match status" value="1"/>
</dbReference>
<dbReference type="InterPro" id="IPR025166">
    <property type="entry name" value="Integrase_DNA_bind_dom"/>
</dbReference>
<gene>
    <name evidence="7" type="ORF">KDW95_22775</name>
</gene>
<dbReference type="Pfam" id="PF13356">
    <property type="entry name" value="Arm-DNA-bind_3"/>
    <property type="match status" value="1"/>
</dbReference>
<dbReference type="Pfam" id="PF22022">
    <property type="entry name" value="Phage_int_M"/>
    <property type="match status" value="1"/>
</dbReference>
<feature type="domain" description="Tyr recombinase" evidence="6">
    <location>
        <begin position="231"/>
        <end position="428"/>
    </location>
</feature>
<evidence type="ECO:0000256" key="5">
    <source>
        <dbReference type="SAM" id="MobiDB-lite"/>
    </source>
</evidence>
<feature type="region of interest" description="Disordered" evidence="5">
    <location>
        <begin position="338"/>
        <end position="367"/>
    </location>
</feature>
<keyword evidence="4" id="KW-0233">DNA recombination</keyword>
<dbReference type="RefSeq" id="WP_255854066.1">
    <property type="nucleotide sequence ID" value="NZ_CP073347.1"/>
</dbReference>
<feature type="compositionally biased region" description="Basic and acidic residues" evidence="5">
    <location>
        <begin position="346"/>
        <end position="356"/>
    </location>
</feature>
<dbReference type="InterPro" id="IPR053876">
    <property type="entry name" value="Phage_int_M"/>
</dbReference>
<dbReference type="PANTHER" id="PTHR30629:SF2">
    <property type="entry name" value="PROPHAGE INTEGRASE INTS-RELATED"/>
    <property type="match status" value="1"/>
</dbReference>
<comment type="similarity">
    <text evidence="1">Belongs to the 'phage' integrase family.</text>
</comment>
<accession>A0ABY5HKA0</accession>
<dbReference type="SUPFAM" id="SSF56349">
    <property type="entry name" value="DNA breaking-rejoining enzymes"/>
    <property type="match status" value="1"/>
</dbReference>
<dbReference type="Proteomes" id="UP001058461">
    <property type="component" value="Chromosome"/>
</dbReference>
<dbReference type="InterPro" id="IPR050808">
    <property type="entry name" value="Phage_Integrase"/>
</dbReference>
<name>A0ABY5HKA0_9GAMM</name>
<organism evidence="7 8">
    <name type="scientific">Marinobacterium rhizophilum</name>
    <dbReference type="NCBI Taxonomy" id="420402"/>
    <lineage>
        <taxon>Bacteria</taxon>
        <taxon>Pseudomonadati</taxon>
        <taxon>Pseudomonadota</taxon>
        <taxon>Gammaproteobacteria</taxon>
        <taxon>Oceanospirillales</taxon>
        <taxon>Oceanospirillaceae</taxon>
        <taxon>Marinobacterium</taxon>
    </lineage>
</organism>
<dbReference type="InterPro" id="IPR010998">
    <property type="entry name" value="Integrase_recombinase_N"/>
</dbReference>
<evidence type="ECO:0000259" key="6">
    <source>
        <dbReference type="PROSITE" id="PS51898"/>
    </source>
</evidence>
<dbReference type="PANTHER" id="PTHR30629">
    <property type="entry name" value="PROPHAGE INTEGRASE"/>
    <property type="match status" value="1"/>
</dbReference>
<dbReference type="InterPro" id="IPR038488">
    <property type="entry name" value="Integrase_DNA-bd_sf"/>
</dbReference>
<dbReference type="Gene3D" id="1.10.150.130">
    <property type="match status" value="1"/>
</dbReference>
<evidence type="ECO:0000256" key="1">
    <source>
        <dbReference type="ARBA" id="ARBA00008857"/>
    </source>
</evidence>
<dbReference type="InterPro" id="IPR011010">
    <property type="entry name" value="DNA_brk_join_enz"/>
</dbReference>
<dbReference type="InterPro" id="IPR002104">
    <property type="entry name" value="Integrase_catalytic"/>
</dbReference>
<keyword evidence="3" id="KW-0238">DNA-binding</keyword>
<dbReference type="Pfam" id="PF00589">
    <property type="entry name" value="Phage_integrase"/>
    <property type="match status" value="1"/>
</dbReference>
<keyword evidence="2" id="KW-0229">DNA integration</keyword>
<dbReference type="Gene3D" id="3.30.160.390">
    <property type="entry name" value="Integrase, DNA-binding domain"/>
    <property type="match status" value="1"/>
</dbReference>